<evidence type="ECO:0000313" key="4">
    <source>
        <dbReference type="Proteomes" id="UP000240974"/>
    </source>
</evidence>
<feature type="domain" description="Flavin reductase like" evidence="2">
    <location>
        <begin position="11"/>
        <end position="147"/>
    </location>
</feature>
<dbReference type="InterPro" id="IPR002563">
    <property type="entry name" value="Flavin_Rdtase-like_dom"/>
</dbReference>
<evidence type="ECO:0000259" key="2">
    <source>
        <dbReference type="Pfam" id="PF01613"/>
    </source>
</evidence>
<proteinExistence type="inferred from homology"/>
<evidence type="ECO:0000256" key="1">
    <source>
        <dbReference type="ARBA" id="ARBA00038054"/>
    </source>
</evidence>
<reference evidence="3 4" key="1">
    <citation type="journal article" date="2019" name="Int. J. Syst. Evol. Microbiol.">
        <title>Faecalibacillus intestinalis gen. nov., sp. nov. and Faecalibacillus faecis sp. nov., isolated from human faeces.</title>
        <authorList>
            <person name="Seo B."/>
            <person name="Jeon K."/>
            <person name="Baek I."/>
            <person name="Lee Y.M."/>
            <person name="Baek K."/>
            <person name="Ko G."/>
        </authorList>
    </citation>
    <scope>NUCLEOTIDE SEQUENCE [LARGE SCALE GENOMIC DNA]</scope>
    <source>
        <strain evidence="3 4">SNUG30099</strain>
    </source>
</reference>
<protein>
    <recommendedName>
        <fullName evidence="2">Flavin reductase like domain-containing protein</fullName>
    </recommendedName>
</protein>
<accession>A0A2T3G0P2</accession>
<organism evidence="3 4">
    <name type="scientific">Faecalibacillus intestinalis</name>
    <dbReference type="NCBI Taxonomy" id="1982626"/>
    <lineage>
        <taxon>Bacteria</taxon>
        <taxon>Bacillati</taxon>
        <taxon>Bacillota</taxon>
        <taxon>Erysipelotrichia</taxon>
        <taxon>Erysipelotrichales</taxon>
        <taxon>Coprobacillaceae</taxon>
        <taxon>Faecalibacillus</taxon>
    </lineage>
</organism>
<dbReference type="PANTHER" id="PTHR43567:SF5">
    <property type="entry name" value="HYPOTHETICAL CYTOSOLIC PROTEIN"/>
    <property type="match status" value="1"/>
</dbReference>
<comment type="caution">
    <text evidence="3">The sequence shown here is derived from an EMBL/GenBank/DDBJ whole genome shotgun (WGS) entry which is preliminary data.</text>
</comment>
<comment type="similarity">
    <text evidence="1">Belongs to the flavoredoxin family.</text>
</comment>
<dbReference type="GO" id="GO:0010181">
    <property type="term" value="F:FMN binding"/>
    <property type="evidence" value="ECO:0007669"/>
    <property type="project" value="InterPro"/>
</dbReference>
<evidence type="ECO:0000313" key="3">
    <source>
        <dbReference type="EMBL" id="PST41125.1"/>
    </source>
</evidence>
<dbReference type="RefSeq" id="WP_107029813.1">
    <property type="nucleotide sequence ID" value="NZ_DAWBZG010000217.1"/>
</dbReference>
<sequence>MLILLKPAIASDGKETNGLTIGWAGFGVLWRKPMATVYVHKTRYSKHIFDHAKYYSICFMDQEHKNQLGYFGRVSGRDENKMEKCGMTVNNQDVAPYFEESSVVILCKVMGKSDFDQKSVDENVYEWYQEEGVHSQYYGEIVKVLVKDYK</sequence>
<keyword evidence="4" id="KW-1185">Reference proteome</keyword>
<gene>
    <name evidence="3" type="ORF">C7U54_07095</name>
</gene>
<dbReference type="Proteomes" id="UP000240974">
    <property type="component" value="Unassembled WGS sequence"/>
</dbReference>
<dbReference type="Gene3D" id="2.30.110.10">
    <property type="entry name" value="Electron Transport, Fmn-binding Protein, Chain A"/>
    <property type="match status" value="1"/>
</dbReference>
<dbReference type="InterPro" id="IPR012349">
    <property type="entry name" value="Split_barrel_FMN-bd"/>
</dbReference>
<dbReference type="EMBL" id="PYLQ01000008">
    <property type="protein sequence ID" value="PST41125.1"/>
    <property type="molecule type" value="Genomic_DNA"/>
</dbReference>
<name>A0A2T3G0P2_9FIRM</name>
<dbReference type="GO" id="GO:0016646">
    <property type="term" value="F:oxidoreductase activity, acting on the CH-NH group of donors, NAD or NADP as acceptor"/>
    <property type="evidence" value="ECO:0007669"/>
    <property type="project" value="UniProtKB-ARBA"/>
</dbReference>
<dbReference type="InterPro" id="IPR052174">
    <property type="entry name" value="Flavoredoxin"/>
</dbReference>
<dbReference type="SUPFAM" id="SSF50475">
    <property type="entry name" value="FMN-binding split barrel"/>
    <property type="match status" value="1"/>
</dbReference>
<dbReference type="Pfam" id="PF01613">
    <property type="entry name" value="Flavin_Reduct"/>
    <property type="match status" value="1"/>
</dbReference>
<dbReference type="AlphaFoldDB" id="A0A2T3G0P2"/>
<dbReference type="PANTHER" id="PTHR43567">
    <property type="entry name" value="FLAVOREDOXIN-RELATED-RELATED"/>
    <property type="match status" value="1"/>
</dbReference>